<evidence type="ECO:0000313" key="1">
    <source>
        <dbReference type="EMBL" id="GEO22235.1"/>
    </source>
</evidence>
<protein>
    <recommendedName>
        <fullName evidence="3">Lipocalin-like domain-containing protein</fullName>
    </recommendedName>
</protein>
<accession>A0A512CDE4</accession>
<sequence>MKSALFFGLVIFILSIKAAVGQGMLESKPIELIGYWQTDSVSQLGVKERILLNENSLDYKALSSEMGSAIKSREYFFQDEGIFTAKWVMGKKQIIVTGKWDVIEKNKVTIEVDGVKTKYSVKANGKEGILLVPLRERNGEIHELYFIKKKVK</sequence>
<gene>
    <name evidence="1" type="ORF">CQA01_27690</name>
</gene>
<dbReference type="Proteomes" id="UP000321301">
    <property type="component" value="Unassembled WGS sequence"/>
</dbReference>
<proteinExistence type="predicted"/>
<reference evidence="1 2" key="1">
    <citation type="submission" date="2019-07" db="EMBL/GenBank/DDBJ databases">
        <title>Whole genome shotgun sequence of Cyclobacterium qasimii NBRC 106168.</title>
        <authorList>
            <person name="Hosoyama A."/>
            <person name="Uohara A."/>
            <person name="Ohji S."/>
            <person name="Ichikawa N."/>
        </authorList>
    </citation>
    <scope>NUCLEOTIDE SEQUENCE [LARGE SCALE GENOMIC DNA]</scope>
    <source>
        <strain evidence="1 2">NBRC 106168</strain>
    </source>
</reference>
<keyword evidence="2" id="KW-1185">Reference proteome</keyword>
<dbReference type="RefSeq" id="WP_146947984.1">
    <property type="nucleotide sequence ID" value="NZ_BJYV01000014.1"/>
</dbReference>
<evidence type="ECO:0000313" key="2">
    <source>
        <dbReference type="Proteomes" id="UP000321301"/>
    </source>
</evidence>
<dbReference type="AlphaFoldDB" id="A0A512CDE4"/>
<comment type="caution">
    <text evidence="1">The sequence shown here is derived from an EMBL/GenBank/DDBJ whole genome shotgun (WGS) entry which is preliminary data.</text>
</comment>
<organism evidence="1 2">
    <name type="scientific">Cyclobacterium qasimii</name>
    <dbReference type="NCBI Taxonomy" id="1350429"/>
    <lineage>
        <taxon>Bacteria</taxon>
        <taxon>Pseudomonadati</taxon>
        <taxon>Bacteroidota</taxon>
        <taxon>Cytophagia</taxon>
        <taxon>Cytophagales</taxon>
        <taxon>Cyclobacteriaceae</taxon>
        <taxon>Cyclobacterium</taxon>
    </lineage>
</organism>
<dbReference type="EMBL" id="BJYV01000014">
    <property type="protein sequence ID" value="GEO22235.1"/>
    <property type="molecule type" value="Genomic_DNA"/>
</dbReference>
<name>A0A512CDE4_9BACT</name>
<evidence type="ECO:0008006" key="3">
    <source>
        <dbReference type="Google" id="ProtNLM"/>
    </source>
</evidence>